<gene>
    <name evidence="2" type="ORF">CA260_11205</name>
</gene>
<dbReference type="InterPro" id="IPR001853">
    <property type="entry name" value="DSBA-like_thioredoxin_dom"/>
</dbReference>
<dbReference type="PANTHER" id="PTHR13887">
    <property type="entry name" value="GLUTATHIONE S-TRANSFERASE KAPPA"/>
    <property type="match status" value="1"/>
</dbReference>
<dbReference type="InterPro" id="IPR036249">
    <property type="entry name" value="Thioredoxin-like_sf"/>
</dbReference>
<evidence type="ECO:0000313" key="3">
    <source>
        <dbReference type="Proteomes" id="UP000248926"/>
    </source>
</evidence>
<proteinExistence type="predicted"/>
<keyword evidence="3" id="KW-1185">Reference proteome</keyword>
<accession>A0A328P4K6</accession>
<dbReference type="Proteomes" id="UP000248926">
    <property type="component" value="Unassembled WGS sequence"/>
</dbReference>
<evidence type="ECO:0000259" key="1">
    <source>
        <dbReference type="Pfam" id="PF01323"/>
    </source>
</evidence>
<dbReference type="GO" id="GO:0016491">
    <property type="term" value="F:oxidoreductase activity"/>
    <property type="evidence" value="ECO:0007669"/>
    <property type="project" value="InterPro"/>
</dbReference>
<comment type="caution">
    <text evidence="2">The sequence shown here is derived from an EMBL/GenBank/DDBJ whole genome shotgun (WGS) entry which is preliminary data.</text>
</comment>
<protein>
    <recommendedName>
        <fullName evidence="1">DSBA-like thioredoxin domain-containing protein</fullName>
    </recommendedName>
</protein>
<dbReference type="RefSeq" id="WP_111983197.1">
    <property type="nucleotide sequence ID" value="NZ_NFZS01000002.1"/>
</dbReference>
<reference evidence="2 3" key="1">
    <citation type="journal article" date="2018" name="Genet. Mol. Biol.">
        <title>The genome sequence of Dyella jiangningensis FCAV SCS01 from a lignocellulose-decomposing microbial consortium metagenome reveals potential for biotechnological applications.</title>
        <authorList>
            <person name="Desiderato J.G."/>
            <person name="Alvarenga D.O."/>
            <person name="Constancio M.T.L."/>
            <person name="Alves L.M.C."/>
            <person name="Varani A.M."/>
        </authorList>
    </citation>
    <scope>NUCLEOTIDE SEQUENCE [LARGE SCALE GENOMIC DNA]</scope>
    <source>
        <strain evidence="2 3">FCAV SCS01</strain>
    </source>
</reference>
<feature type="domain" description="DSBA-like thioredoxin" evidence="1">
    <location>
        <begin position="13"/>
        <end position="218"/>
    </location>
</feature>
<dbReference type="OrthoDB" id="9799122at2"/>
<dbReference type="AlphaFoldDB" id="A0A328P4K6"/>
<dbReference type="Pfam" id="PF01323">
    <property type="entry name" value="DSBA"/>
    <property type="match status" value="1"/>
</dbReference>
<dbReference type="SUPFAM" id="SSF52833">
    <property type="entry name" value="Thioredoxin-like"/>
    <property type="match status" value="1"/>
</dbReference>
<dbReference type="EMBL" id="NFZS01000002">
    <property type="protein sequence ID" value="RAO76253.1"/>
    <property type="molecule type" value="Genomic_DNA"/>
</dbReference>
<organism evidence="2 3">
    <name type="scientific">Dyella jiangningensis</name>
    <dbReference type="NCBI Taxonomy" id="1379159"/>
    <lineage>
        <taxon>Bacteria</taxon>
        <taxon>Pseudomonadati</taxon>
        <taxon>Pseudomonadota</taxon>
        <taxon>Gammaproteobacteria</taxon>
        <taxon>Lysobacterales</taxon>
        <taxon>Rhodanobacteraceae</taxon>
        <taxon>Dyella</taxon>
    </lineage>
</organism>
<sequence>MIERAPGARRKIEIDFHFDLICPWCVIGKRRLEGAIDLIALAYADVDVVIRWKSLPLLPALPPEGVPYGAFYLHRLGSAAAVAVRRRQIREEGLAAGVTFNFERIERMPNTLAAHQLVALAGESGGSSLQGPLVQRLFDAYFLRGEDIGDVEQLATIGETYGIERTLSLARMEPAVREAPLAGWQAEARRLGISGVPTIVNDGRVLQGALPSGQLAKVLLDALPA</sequence>
<name>A0A328P4K6_9GAMM</name>
<evidence type="ECO:0000313" key="2">
    <source>
        <dbReference type="EMBL" id="RAO76253.1"/>
    </source>
</evidence>
<dbReference type="PANTHER" id="PTHR13887:SF41">
    <property type="entry name" value="THIOREDOXIN SUPERFAMILY PROTEIN"/>
    <property type="match status" value="1"/>
</dbReference>
<dbReference type="CDD" id="cd03024">
    <property type="entry name" value="DsbA_FrnE"/>
    <property type="match status" value="1"/>
</dbReference>
<dbReference type="Gene3D" id="3.40.30.10">
    <property type="entry name" value="Glutaredoxin"/>
    <property type="match status" value="1"/>
</dbReference>